<comment type="caution">
    <text evidence="10">The sequence shown here is derived from an EMBL/GenBank/DDBJ whole genome shotgun (WGS) entry which is preliminary data.</text>
</comment>
<dbReference type="Proteomes" id="UP000033567">
    <property type="component" value="Unassembled WGS sequence"/>
</dbReference>
<sequence length="528" mass="56819">MQQNGSQARRPGAVPSMDQAPTLPGLRLMRPLDLGGTAAVYLYEQEGLNRPVAVKVALQGSLDQQTHQLFLREAKTLAKLSTHPCILSIHQALVSDDGRDCLVLEYAPGGSCKTIMLRGGMDQEGVLDLGVRMASALCCAHERGILHRDVKPSNFLITDQGLPVLADFGISAGIYGDERAGGLSIPWAAPEVLANRSGGSEASDIYSLGASLFGMLAGRSPYEYAYRARDEDHLAQLILTAETPVLHMGESSPMLAAILEKAMAHDRDDRYYSALEFGRALQEVQQELYGHATPFIGEGIDPYPTEDVRSHSRTGDIAGRPIAGRGGKRPENKESGHPWAGARASSQPRLRPDRDAFADHEGSQAKRFFGGRRRVVLLGLILAVILALVLVWALVVGLPNRSERGSQPTTTGSSQAQSRQAQSPDPTDSSDPQDLQEGPVPSPTQGQGRYQGTTAVFTWANPDPKPGDTYVWHPLDQGGTGDRGRSVQTRQPAARIDSPQGGQTCISVTLVRADRSMSQEPTIICAVQ</sequence>
<evidence type="ECO:0000256" key="5">
    <source>
        <dbReference type="ARBA" id="ARBA00022777"/>
    </source>
</evidence>
<dbReference type="InterPro" id="IPR000719">
    <property type="entry name" value="Prot_kinase_dom"/>
</dbReference>
<evidence type="ECO:0000256" key="2">
    <source>
        <dbReference type="ARBA" id="ARBA00022527"/>
    </source>
</evidence>
<dbReference type="GO" id="GO:0004674">
    <property type="term" value="F:protein serine/threonine kinase activity"/>
    <property type="evidence" value="ECO:0007669"/>
    <property type="project" value="UniProtKB-KW"/>
</dbReference>
<dbReference type="CDD" id="cd14014">
    <property type="entry name" value="STKc_PknB_like"/>
    <property type="match status" value="1"/>
</dbReference>
<feature type="region of interest" description="Disordered" evidence="7">
    <location>
        <begin position="303"/>
        <end position="355"/>
    </location>
</feature>
<feature type="compositionally biased region" description="Low complexity" evidence="7">
    <location>
        <begin position="413"/>
        <end position="433"/>
    </location>
</feature>
<gene>
    <name evidence="10" type="ORF">JF70_03900</name>
</gene>
<evidence type="ECO:0000313" key="11">
    <source>
        <dbReference type="Proteomes" id="UP000033567"/>
    </source>
</evidence>
<dbReference type="InterPro" id="IPR011009">
    <property type="entry name" value="Kinase-like_dom_sf"/>
</dbReference>
<dbReference type="Pfam" id="PF00069">
    <property type="entry name" value="Pkinase"/>
    <property type="match status" value="1"/>
</dbReference>
<evidence type="ECO:0000256" key="3">
    <source>
        <dbReference type="ARBA" id="ARBA00022679"/>
    </source>
</evidence>
<dbReference type="InterPro" id="IPR008271">
    <property type="entry name" value="Ser/Thr_kinase_AS"/>
</dbReference>
<feature type="region of interest" description="Disordered" evidence="7">
    <location>
        <begin position="401"/>
        <end position="449"/>
    </location>
</feature>
<keyword evidence="11" id="KW-1185">Reference proteome</keyword>
<keyword evidence="6" id="KW-0067">ATP-binding</keyword>
<evidence type="ECO:0000259" key="9">
    <source>
        <dbReference type="PROSITE" id="PS50011"/>
    </source>
</evidence>
<evidence type="ECO:0000313" key="10">
    <source>
        <dbReference type="EMBL" id="KJY52299.1"/>
    </source>
</evidence>
<feature type="domain" description="Protein kinase" evidence="9">
    <location>
        <begin position="26"/>
        <end position="296"/>
    </location>
</feature>
<dbReference type="GO" id="GO:0005524">
    <property type="term" value="F:ATP binding"/>
    <property type="evidence" value="ECO:0007669"/>
    <property type="project" value="UniProtKB-KW"/>
</dbReference>
<dbReference type="EC" id="2.7.11.1" evidence="1"/>
<keyword evidence="4" id="KW-0547">Nucleotide-binding</keyword>
<protein>
    <recommendedName>
        <fullName evidence="1">non-specific serine/threonine protein kinase</fullName>
        <ecNumber evidence="1">2.7.11.1</ecNumber>
    </recommendedName>
</protein>
<dbReference type="PATRIC" id="fig|1684.5.peg.408"/>
<dbReference type="PROSITE" id="PS50011">
    <property type="entry name" value="PROTEIN_KINASE_DOM"/>
    <property type="match status" value="1"/>
</dbReference>
<keyword evidence="5 10" id="KW-0418">Kinase</keyword>
<dbReference type="AlphaFoldDB" id="A0A0F4L249"/>
<feature type="transmembrane region" description="Helical" evidence="8">
    <location>
        <begin position="375"/>
        <end position="398"/>
    </location>
</feature>
<organism evidence="10 11">
    <name type="scientific">Bifidobacterium mellis</name>
    <dbReference type="NCBI Taxonomy" id="1293823"/>
    <lineage>
        <taxon>Bacteria</taxon>
        <taxon>Bacillati</taxon>
        <taxon>Actinomycetota</taxon>
        <taxon>Actinomycetes</taxon>
        <taxon>Bifidobacteriales</taxon>
        <taxon>Bifidobacteriaceae</taxon>
        <taxon>Bifidobacterium</taxon>
    </lineage>
</organism>
<evidence type="ECO:0000256" key="8">
    <source>
        <dbReference type="SAM" id="Phobius"/>
    </source>
</evidence>
<keyword evidence="2 10" id="KW-0723">Serine/threonine-protein kinase</keyword>
<dbReference type="RefSeq" id="WP_052690683.1">
    <property type="nucleotide sequence ID" value="NZ_KQ033885.1"/>
</dbReference>
<keyword evidence="8" id="KW-0812">Transmembrane</keyword>
<dbReference type="PANTHER" id="PTHR43289">
    <property type="entry name" value="MITOGEN-ACTIVATED PROTEIN KINASE KINASE KINASE 20-RELATED"/>
    <property type="match status" value="1"/>
</dbReference>
<keyword evidence="8" id="KW-1133">Transmembrane helix</keyword>
<reference evidence="10 11" key="1">
    <citation type="submission" date="2014-12" db="EMBL/GenBank/DDBJ databases">
        <title>Comparative genomics of the lactic acid bacteria isolated from the honey bee gut.</title>
        <authorList>
            <person name="Ellegaard K.M."/>
            <person name="Tamarit D."/>
            <person name="Javelind E."/>
            <person name="Olofsson T."/>
            <person name="Andersson S.G."/>
            <person name="Vasquez A."/>
        </authorList>
    </citation>
    <scope>NUCLEOTIDE SEQUENCE [LARGE SCALE GENOMIC DNA]</scope>
    <source>
        <strain evidence="10 11">Bin7</strain>
    </source>
</reference>
<feature type="region of interest" description="Disordered" evidence="7">
    <location>
        <begin position="1"/>
        <end position="24"/>
    </location>
</feature>
<evidence type="ECO:0000256" key="6">
    <source>
        <dbReference type="ARBA" id="ARBA00022840"/>
    </source>
</evidence>
<name>A0A0F4L249_9BIFI</name>
<dbReference type="SUPFAM" id="SSF56112">
    <property type="entry name" value="Protein kinase-like (PK-like)"/>
    <property type="match status" value="1"/>
</dbReference>
<dbReference type="SMART" id="SM00220">
    <property type="entry name" value="S_TKc"/>
    <property type="match status" value="1"/>
</dbReference>
<keyword evidence="8" id="KW-0472">Membrane</keyword>
<keyword evidence="3" id="KW-0808">Transferase</keyword>
<evidence type="ECO:0000256" key="7">
    <source>
        <dbReference type="SAM" id="MobiDB-lite"/>
    </source>
</evidence>
<accession>A0A0F4L249</accession>
<dbReference type="EMBL" id="JWMF01000003">
    <property type="protein sequence ID" value="KJY52299.1"/>
    <property type="molecule type" value="Genomic_DNA"/>
</dbReference>
<evidence type="ECO:0000256" key="4">
    <source>
        <dbReference type="ARBA" id="ARBA00022741"/>
    </source>
</evidence>
<dbReference type="Gene3D" id="1.10.510.10">
    <property type="entry name" value="Transferase(Phosphotransferase) domain 1"/>
    <property type="match status" value="1"/>
</dbReference>
<dbReference type="PANTHER" id="PTHR43289:SF6">
    <property type="entry name" value="SERINE_THREONINE-PROTEIN KINASE NEKL-3"/>
    <property type="match status" value="1"/>
</dbReference>
<dbReference type="PROSITE" id="PS00108">
    <property type="entry name" value="PROTEIN_KINASE_ST"/>
    <property type="match status" value="1"/>
</dbReference>
<proteinExistence type="predicted"/>
<evidence type="ECO:0000256" key="1">
    <source>
        <dbReference type="ARBA" id="ARBA00012513"/>
    </source>
</evidence>